<name>A0ABQ3GAG1_9BURK</name>
<evidence type="ECO:0000313" key="9">
    <source>
        <dbReference type="Proteomes" id="UP000626210"/>
    </source>
</evidence>
<dbReference type="InterPro" id="IPR050245">
    <property type="entry name" value="PrsA_foldase"/>
</dbReference>
<keyword evidence="6" id="KW-0732">Signal</keyword>
<keyword evidence="4 5" id="KW-0697">Rotamase</keyword>
<comment type="caution">
    <text evidence="8">The sequence shown here is derived from an EMBL/GenBank/DDBJ whole genome shotgun (WGS) entry which is preliminary data.</text>
</comment>
<evidence type="ECO:0000256" key="5">
    <source>
        <dbReference type="PROSITE-ProRule" id="PRU00278"/>
    </source>
</evidence>
<dbReference type="InterPro" id="IPR046357">
    <property type="entry name" value="PPIase_dom_sf"/>
</dbReference>
<evidence type="ECO:0000256" key="1">
    <source>
        <dbReference type="ARBA" id="ARBA00000971"/>
    </source>
</evidence>
<evidence type="ECO:0000256" key="3">
    <source>
        <dbReference type="ARBA" id="ARBA00013194"/>
    </source>
</evidence>
<comment type="catalytic activity">
    <reaction evidence="1">
        <text>[protein]-peptidylproline (omega=180) = [protein]-peptidylproline (omega=0)</text>
        <dbReference type="Rhea" id="RHEA:16237"/>
        <dbReference type="Rhea" id="RHEA-COMP:10747"/>
        <dbReference type="Rhea" id="RHEA-COMP:10748"/>
        <dbReference type="ChEBI" id="CHEBI:83833"/>
        <dbReference type="ChEBI" id="CHEBI:83834"/>
        <dbReference type="EC" id="5.2.1.8"/>
    </reaction>
</comment>
<dbReference type="Gene3D" id="1.10.8.1040">
    <property type="match status" value="1"/>
</dbReference>
<dbReference type="Pfam" id="PF13616">
    <property type="entry name" value="Rotamase_3"/>
    <property type="match status" value="1"/>
</dbReference>
<dbReference type="PROSITE" id="PS50198">
    <property type="entry name" value="PPIC_PPIASE_2"/>
    <property type="match status" value="1"/>
</dbReference>
<reference evidence="9" key="1">
    <citation type="journal article" date="2019" name="Int. J. Syst. Evol. Microbiol.">
        <title>The Global Catalogue of Microorganisms (GCM) 10K type strain sequencing project: providing services to taxonomists for standard genome sequencing and annotation.</title>
        <authorList>
            <consortium name="The Broad Institute Genomics Platform"/>
            <consortium name="The Broad Institute Genome Sequencing Center for Infectious Disease"/>
            <person name="Wu L."/>
            <person name="Ma J."/>
        </authorList>
    </citation>
    <scope>NUCLEOTIDE SEQUENCE [LARGE SCALE GENOMIC DNA]</scope>
    <source>
        <strain evidence="9">KCTC 23314</strain>
    </source>
</reference>
<dbReference type="Proteomes" id="UP000626210">
    <property type="component" value="Unassembled WGS sequence"/>
</dbReference>
<feature type="chain" id="PRO_5045276456" description="peptidylprolyl isomerase" evidence="6">
    <location>
        <begin position="25"/>
        <end position="263"/>
    </location>
</feature>
<evidence type="ECO:0000313" key="8">
    <source>
        <dbReference type="EMBL" id="GHC98046.1"/>
    </source>
</evidence>
<dbReference type="PANTHER" id="PTHR47245">
    <property type="entry name" value="PEPTIDYLPROLYL ISOMERASE"/>
    <property type="match status" value="1"/>
</dbReference>
<protein>
    <recommendedName>
        <fullName evidence="3">peptidylprolyl isomerase</fullName>
        <ecNumber evidence="3">5.2.1.8</ecNumber>
    </recommendedName>
</protein>
<dbReference type="InterPro" id="IPR027304">
    <property type="entry name" value="Trigger_fact/SurA_dom_sf"/>
</dbReference>
<dbReference type="PANTHER" id="PTHR47245:SF2">
    <property type="entry name" value="PEPTIDYL-PROLYL CIS-TRANS ISOMERASE HP_0175-RELATED"/>
    <property type="match status" value="1"/>
</dbReference>
<dbReference type="EMBL" id="BMYK01000025">
    <property type="protein sequence ID" value="GHC98046.1"/>
    <property type="molecule type" value="Genomic_DNA"/>
</dbReference>
<feature type="signal peptide" evidence="6">
    <location>
        <begin position="1"/>
        <end position="24"/>
    </location>
</feature>
<feature type="domain" description="PpiC" evidence="7">
    <location>
        <begin position="133"/>
        <end position="224"/>
    </location>
</feature>
<gene>
    <name evidence="8" type="ORF">GCM10007320_53390</name>
</gene>
<dbReference type="SUPFAM" id="SSF109998">
    <property type="entry name" value="Triger factor/SurA peptide-binding domain-like"/>
    <property type="match status" value="1"/>
</dbReference>
<dbReference type="SUPFAM" id="SSF54534">
    <property type="entry name" value="FKBP-like"/>
    <property type="match status" value="1"/>
</dbReference>
<organism evidence="8 9">
    <name type="scientific">Pseudorhodoferax aquiterrae</name>
    <dbReference type="NCBI Taxonomy" id="747304"/>
    <lineage>
        <taxon>Bacteria</taxon>
        <taxon>Pseudomonadati</taxon>
        <taxon>Pseudomonadota</taxon>
        <taxon>Betaproteobacteria</taxon>
        <taxon>Burkholderiales</taxon>
        <taxon>Comamonadaceae</taxon>
    </lineage>
</organism>
<evidence type="ECO:0000256" key="2">
    <source>
        <dbReference type="ARBA" id="ARBA00007656"/>
    </source>
</evidence>
<dbReference type="Gene3D" id="3.10.50.40">
    <property type="match status" value="1"/>
</dbReference>
<evidence type="ECO:0000256" key="4">
    <source>
        <dbReference type="ARBA" id="ARBA00023110"/>
    </source>
</evidence>
<dbReference type="RefSeq" id="WP_189689919.1">
    <property type="nucleotide sequence ID" value="NZ_BMYK01000025.1"/>
</dbReference>
<dbReference type="EC" id="5.2.1.8" evidence="3"/>
<keyword evidence="9" id="KW-1185">Reference proteome</keyword>
<evidence type="ECO:0000259" key="7">
    <source>
        <dbReference type="PROSITE" id="PS50198"/>
    </source>
</evidence>
<dbReference type="GO" id="GO:0016853">
    <property type="term" value="F:isomerase activity"/>
    <property type="evidence" value="ECO:0007669"/>
    <property type="project" value="UniProtKB-KW"/>
</dbReference>
<dbReference type="InterPro" id="IPR000297">
    <property type="entry name" value="PPIase_PpiC"/>
</dbReference>
<accession>A0ABQ3GAG1</accession>
<proteinExistence type="inferred from homology"/>
<sequence length="263" mass="28937">MKKSLYSAVAAALVLGAASLPALAQNVAIVNGKAVPKARVDALAEQMARAGRPVTPDQEGQLREEIIMREIFMQEAQKRGLDATPDFQAQMEFARQSLLVRELLVDYQKTHPVTDAEIQAEYDKVKAANASDGKEYKAQHILVEKEADAKAIIASLKKGAKFEDIAKKQSKDPGSGANGGDLGWANPAGYVKEFGDALVALKKGQTTEVPVKTQFGYHIIRLNDERQQEFPPLEQVKPQIAQQLQQQKMAQFQQELRSKAKVE</sequence>
<comment type="similarity">
    <text evidence="2">Belongs to the PpiC/parvulin rotamase family.</text>
</comment>
<keyword evidence="5 8" id="KW-0413">Isomerase</keyword>
<evidence type="ECO:0000256" key="6">
    <source>
        <dbReference type="SAM" id="SignalP"/>
    </source>
</evidence>